<feature type="compositionally biased region" description="Basic and acidic residues" evidence="4">
    <location>
        <begin position="944"/>
        <end position="953"/>
    </location>
</feature>
<dbReference type="CDD" id="cd00102">
    <property type="entry name" value="IPT"/>
    <property type="match status" value="1"/>
</dbReference>
<feature type="compositionally biased region" description="Basic and acidic residues" evidence="4">
    <location>
        <begin position="1219"/>
        <end position="1229"/>
    </location>
</feature>
<sequence length="1359" mass="147411">MDSLSNDLGLDDEFFHNDASLLSNTPLDFYQTPDGYHAEDIKADNHSPPATYPVTYDDASPQSSGSSRNSFDSSRLDGSPASRKSSFTDGDMPMADGDVLAKQEWRMTNDAPGTIDPSRIENRQSSIGNMDLDRDQGSPMDKFDIFPPSQNGSSPSMGVKDSPPAFTFHQRDGSNLPNPFLSPSTNGLSMFPVPTVSPSALYHQDPSPKTRSMPTSFDFHGLPGVPQQAPPGWLSGARNNVALFQGNAPQVLGRTISPPMSSALNFWGAGPYNLEVKLPNPGKTKSRVETQIAIKLVLRPLPPGIRKLHLPQHTVGKPKYLAKSAAKPAEDMLELHTVLVCTSAMENSELQVKALARARRAALAWNPEVPAEDQLESEDTPLGPQEGGEVQICAGCITREKKRASRRKKIKPADEDDAWTKNESKRVILFNTQEIKDWEESKPEERHAGMNGVYVDTPMRITCYCRHHTEKKGFQVIFTVTNCRGEFVAQTLSPSFMITDDHKTQSPPAEGPQDSVAGPPKQLPEIPSLLPQKSSPGNLSRSVSPALDCAPSSKRRKPSGSGQIPSSLVMTPRESVSPRSSGPQMANLDMGAPPVSAFPQTPAALFQSDHSYPFGLSLPFGNGPPTPAANGMQSYMNTNPTPGFDNMSLPMYSAPASMHASRAPSPIGYSVAPNPAMVQQNSSQDMQPSYIDAPVINKIVPAEGPKAGSNEVTILGSGFTRSMDVMFGDIRATTTTFWAESCLVCLVPPSPTAGHVPVTIKAHKTGPDHVPLLYHYQGVDEVMLMRHAMKILVGGERDDSVVNRIMQNIINYASSNGMGNSATGEHSGGSSYGGNHRKNAMSIESQLLKVLELIDLCESPHRGRLDLEISTTGQTMMHLASSLGLARFVAGLLARGASPNVRDKGGYTPLHMASLNNHPDIVRRLIISGANPTLRTLSNLGSRDVARSPEVRHAIPASSQETTHDSGLLHRRAHSATSLRSIWPHELATRPTPSTEQAALQGDEETESSSWYSTSSAEESDDEDDGLVLEDISHIVRGPISSPDSRLKRHLQTPENPEAEAGPGSPSAAVAHLKDQFAAQFQHLQQTMALHLQNLPQIPYMSNMPPLTDYQQRLYAMMPPFADYQRLLSMVPTIGRPGSPSEKSTATAGKELDARRWWYMSSLMATLSSPPAPPPAYEALFPQGASPKDTKQASAALAAAEAQADQKCAALYGETVERDSSGDECKEEASMTTSGVAVSDEGRSGSDSEALPEVLQIGRKRGITKKQQEVLRRAHAKKLTGLSSDRNLWYIWLPLLIFIVSLMFYNSTWGRVFGHVWDSSDVGRCLSETAIKIARGEQWNEQQLGRVQELDEAGNVLAV</sequence>
<dbReference type="Gene3D" id="2.60.40.10">
    <property type="entry name" value="Immunoglobulins"/>
    <property type="match status" value="1"/>
</dbReference>
<feature type="compositionally biased region" description="Polar residues" evidence="4">
    <location>
        <begin position="560"/>
        <end position="569"/>
    </location>
</feature>
<protein>
    <recommendedName>
        <fullName evidence="6">IPT/TIG domain-containing protein</fullName>
    </recommendedName>
</protein>
<dbReference type="PANTHER" id="PTHR24171:SF8">
    <property type="entry name" value="BRCA1-ASSOCIATED RING DOMAIN PROTEIN 1"/>
    <property type="match status" value="1"/>
</dbReference>
<dbReference type="InterPro" id="IPR036770">
    <property type="entry name" value="Ankyrin_rpt-contain_sf"/>
</dbReference>
<dbReference type="SMART" id="SM00248">
    <property type="entry name" value="ANK"/>
    <property type="match status" value="2"/>
</dbReference>
<proteinExistence type="predicted"/>
<evidence type="ECO:0000256" key="4">
    <source>
        <dbReference type="SAM" id="MobiDB-lite"/>
    </source>
</evidence>
<dbReference type="InterPro" id="IPR057962">
    <property type="entry name" value="SPT23_MGA2_DBD"/>
</dbReference>
<dbReference type="SUPFAM" id="SSF48403">
    <property type="entry name" value="Ankyrin repeat"/>
    <property type="match status" value="1"/>
</dbReference>
<feature type="transmembrane region" description="Helical" evidence="5">
    <location>
        <begin position="1288"/>
        <end position="1305"/>
    </location>
</feature>
<dbReference type="EMBL" id="JAUEDM010000006">
    <property type="protein sequence ID" value="KAK3315297.1"/>
    <property type="molecule type" value="Genomic_DNA"/>
</dbReference>
<evidence type="ECO:0000259" key="6">
    <source>
        <dbReference type="SMART" id="SM00429"/>
    </source>
</evidence>
<feature type="domain" description="IPT/TIG" evidence="6">
    <location>
        <begin position="693"/>
        <end position="779"/>
    </location>
</feature>
<gene>
    <name evidence="7" type="ORF">B0H66DRAFT_340520</name>
</gene>
<accession>A0AAE0HZC6</accession>
<keyword evidence="5" id="KW-0472">Membrane</keyword>
<feature type="compositionally biased region" description="Low complexity" evidence="4">
    <location>
        <begin position="63"/>
        <end position="73"/>
    </location>
</feature>
<feature type="compositionally biased region" description="Low complexity" evidence="4">
    <location>
        <begin position="1008"/>
        <end position="1017"/>
    </location>
</feature>
<evidence type="ECO:0000256" key="2">
    <source>
        <dbReference type="ARBA" id="ARBA00023043"/>
    </source>
</evidence>
<dbReference type="Pfam" id="PF01833">
    <property type="entry name" value="TIG"/>
    <property type="match status" value="1"/>
</dbReference>
<dbReference type="Gene3D" id="1.25.40.20">
    <property type="entry name" value="Ankyrin repeat-containing domain"/>
    <property type="match status" value="1"/>
</dbReference>
<keyword evidence="8" id="KW-1185">Reference proteome</keyword>
<dbReference type="InterPro" id="IPR002909">
    <property type="entry name" value="IPT_dom"/>
</dbReference>
<dbReference type="InterPro" id="IPR002110">
    <property type="entry name" value="Ankyrin_rpt"/>
</dbReference>
<dbReference type="PROSITE" id="PS50088">
    <property type="entry name" value="ANK_REPEAT"/>
    <property type="match status" value="2"/>
</dbReference>
<keyword evidence="5" id="KW-1133">Transmembrane helix</keyword>
<dbReference type="Proteomes" id="UP001283341">
    <property type="component" value="Unassembled WGS sequence"/>
</dbReference>
<feature type="region of interest" description="Disordered" evidence="4">
    <location>
        <begin position="498"/>
        <end position="595"/>
    </location>
</feature>
<feature type="region of interest" description="Disordered" evidence="4">
    <location>
        <begin position="940"/>
        <end position="1024"/>
    </location>
</feature>
<keyword evidence="2 3" id="KW-0040">ANK repeat</keyword>
<dbReference type="GO" id="GO:0004842">
    <property type="term" value="F:ubiquitin-protein transferase activity"/>
    <property type="evidence" value="ECO:0007669"/>
    <property type="project" value="TreeGrafter"/>
</dbReference>
<dbReference type="Pfam" id="PF25603">
    <property type="entry name" value="SPT23_MGA2_DBD"/>
    <property type="match status" value="2"/>
</dbReference>
<comment type="caution">
    <text evidence="7">The sequence shown here is derived from an EMBL/GenBank/DDBJ whole genome shotgun (WGS) entry which is preliminary data.</text>
</comment>
<dbReference type="SMART" id="SM00429">
    <property type="entry name" value="IPT"/>
    <property type="match status" value="1"/>
</dbReference>
<reference evidence="7" key="1">
    <citation type="journal article" date="2023" name="Mol. Phylogenet. Evol.">
        <title>Genome-scale phylogeny and comparative genomics of the fungal order Sordariales.</title>
        <authorList>
            <person name="Hensen N."/>
            <person name="Bonometti L."/>
            <person name="Westerberg I."/>
            <person name="Brannstrom I.O."/>
            <person name="Guillou S."/>
            <person name="Cros-Aarteil S."/>
            <person name="Calhoun S."/>
            <person name="Haridas S."/>
            <person name="Kuo A."/>
            <person name="Mondo S."/>
            <person name="Pangilinan J."/>
            <person name="Riley R."/>
            <person name="LaButti K."/>
            <person name="Andreopoulos B."/>
            <person name="Lipzen A."/>
            <person name="Chen C."/>
            <person name="Yan M."/>
            <person name="Daum C."/>
            <person name="Ng V."/>
            <person name="Clum A."/>
            <person name="Steindorff A."/>
            <person name="Ohm R.A."/>
            <person name="Martin F."/>
            <person name="Silar P."/>
            <person name="Natvig D.O."/>
            <person name="Lalanne C."/>
            <person name="Gautier V."/>
            <person name="Ament-Velasquez S.L."/>
            <person name="Kruys A."/>
            <person name="Hutchinson M.I."/>
            <person name="Powell A.J."/>
            <person name="Barry K."/>
            <person name="Miller A.N."/>
            <person name="Grigoriev I.V."/>
            <person name="Debuchy R."/>
            <person name="Gladieux P."/>
            <person name="Hiltunen Thoren M."/>
            <person name="Johannesson H."/>
        </authorList>
    </citation>
    <scope>NUCLEOTIDE SEQUENCE</scope>
    <source>
        <strain evidence="7">CBS 118394</strain>
    </source>
</reference>
<feature type="repeat" description="ANK" evidence="3">
    <location>
        <begin position="872"/>
        <end position="904"/>
    </location>
</feature>
<dbReference type="PROSITE" id="PS50297">
    <property type="entry name" value="ANK_REP_REGION"/>
    <property type="match status" value="2"/>
</dbReference>
<dbReference type="PANTHER" id="PTHR24171">
    <property type="entry name" value="ANKYRIN REPEAT DOMAIN-CONTAINING PROTEIN 39-RELATED"/>
    <property type="match status" value="1"/>
</dbReference>
<dbReference type="InterPro" id="IPR014756">
    <property type="entry name" value="Ig_E-set"/>
</dbReference>
<dbReference type="GO" id="GO:0085020">
    <property type="term" value="P:protein K6-linked ubiquitination"/>
    <property type="evidence" value="ECO:0007669"/>
    <property type="project" value="TreeGrafter"/>
</dbReference>
<reference evidence="7" key="2">
    <citation type="submission" date="2023-06" db="EMBL/GenBank/DDBJ databases">
        <authorList>
            <consortium name="Lawrence Berkeley National Laboratory"/>
            <person name="Haridas S."/>
            <person name="Hensen N."/>
            <person name="Bonometti L."/>
            <person name="Westerberg I."/>
            <person name="Brannstrom I.O."/>
            <person name="Guillou S."/>
            <person name="Cros-Aarteil S."/>
            <person name="Calhoun S."/>
            <person name="Kuo A."/>
            <person name="Mondo S."/>
            <person name="Pangilinan J."/>
            <person name="Riley R."/>
            <person name="Labutti K."/>
            <person name="Andreopoulos B."/>
            <person name="Lipzen A."/>
            <person name="Chen C."/>
            <person name="Yanf M."/>
            <person name="Daum C."/>
            <person name="Ng V."/>
            <person name="Clum A."/>
            <person name="Steindorff A."/>
            <person name="Ohm R."/>
            <person name="Martin F."/>
            <person name="Silar P."/>
            <person name="Natvig D."/>
            <person name="Lalanne C."/>
            <person name="Gautier V."/>
            <person name="Ament-Velasquez S.L."/>
            <person name="Kruys A."/>
            <person name="Hutchinson M.I."/>
            <person name="Powell A.J."/>
            <person name="Barry K."/>
            <person name="Miller A.N."/>
            <person name="Grigoriev I.V."/>
            <person name="Debuchy R."/>
            <person name="Gladieux P."/>
            <person name="Thoren M.H."/>
            <person name="Johannesson H."/>
        </authorList>
    </citation>
    <scope>NUCLEOTIDE SEQUENCE</scope>
    <source>
        <strain evidence="7">CBS 118394</strain>
    </source>
</reference>
<evidence type="ECO:0000256" key="5">
    <source>
        <dbReference type="SAM" id="Phobius"/>
    </source>
</evidence>
<name>A0AAE0HZC6_9PEZI</name>
<feature type="repeat" description="ANK" evidence="3">
    <location>
        <begin position="905"/>
        <end position="937"/>
    </location>
</feature>
<evidence type="ECO:0000256" key="1">
    <source>
        <dbReference type="ARBA" id="ARBA00022737"/>
    </source>
</evidence>
<organism evidence="7 8">
    <name type="scientific">Apodospora peruviana</name>
    <dbReference type="NCBI Taxonomy" id="516989"/>
    <lineage>
        <taxon>Eukaryota</taxon>
        <taxon>Fungi</taxon>
        <taxon>Dikarya</taxon>
        <taxon>Ascomycota</taxon>
        <taxon>Pezizomycotina</taxon>
        <taxon>Sordariomycetes</taxon>
        <taxon>Sordariomycetidae</taxon>
        <taxon>Sordariales</taxon>
        <taxon>Lasiosphaeriaceae</taxon>
        <taxon>Apodospora</taxon>
    </lineage>
</organism>
<feature type="region of interest" description="Disordered" evidence="4">
    <location>
        <begin position="1219"/>
        <end position="1249"/>
    </location>
</feature>
<keyword evidence="5" id="KW-0812">Transmembrane</keyword>
<dbReference type="Pfam" id="PF12796">
    <property type="entry name" value="Ank_2"/>
    <property type="match status" value="1"/>
</dbReference>
<evidence type="ECO:0000313" key="8">
    <source>
        <dbReference type="Proteomes" id="UP001283341"/>
    </source>
</evidence>
<evidence type="ECO:0000256" key="3">
    <source>
        <dbReference type="PROSITE-ProRule" id="PRU00023"/>
    </source>
</evidence>
<keyword evidence="1" id="KW-0677">Repeat</keyword>
<dbReference type="SUPFAM" id="SSF81296">
    <property type="entry name" value="E set domains"/>
    <property type="match status" value="1"/>
</dbReference>
<evidence type="ECO:0000313" key="7">
    <source>
        <dbReference type="EMBL" id="KAK3315297.1"/>
    </source>
</evidence>
<feature type="region of interest" description="Disordered" evidence="4">
    <location>
        <begin position="26"/>
        <end position="95"/>
    </location>
</feature>
<feature type="compositionally biased region" description="Polar residues" evidence="4">
    <location>
        <begin position="531"/>
        <end position="543"/>
    </location>
</feature>
<feature type="region of interest" description="Disordered" evidence="4">
    <location>
        <begin position="1037"/>
        <end position="1067"/>
    </location>
</feature>
<feature type="compositionally biased region" description="Basic and acidic residues" evidence="4">
    <location>
        <begin position="36"/>
        <end position="45"/>
    </location>
</feature>
<dbReference type="InterPro" id="IPR013783">
    <property type="entry name" value="Ig-like_fold"/>
</dbReference>